<comment type="caution">
    <text evidence="2">The sequence shown here is derived from an EMBL/GenBank/DDBJ whole genome shotgun (WGS) entry which is preliminary data.</text>
</comment>
<organism evidence="2 3">
    <name type="scientific">Protopolystoma xenopodis</name>
    <dbReference type="NCBI Taxonomy" id="117903"/>
    <lineage>
        <taxon>Eukaryota</taxon>
        <taxon>Metazoa</taxon>
        <taxon>Spiralia</taxon>
        <taxon>Lophotrochozoa</taxon>
        <taxon>Platyhelminthes</taxon>
        <taxon>Monogenea</taxon>
        <taxon>Polyopisthocotylea</taxon>
        <taxon>Polystomatidea</taxon>
        <taxon>Polystomatidae</taxon>
        <taxon>Protopolystoma</taxon>
    </lineage>
</organism>
<proteinExistence type="predicted"/>
<evidence type="ECO:0000256" key="1">
    <source>
        <dbReference type="SAM" id="MobiDB-lite"/>
    </source>
</evidence>
<gene>
    <name evidence="2" type="ORF">PXEA_LOCUS20184</name>
</gene>
<dbReference type="Proteomes" id="UP000784294">
    <property type="component" value="Unassembled WGS sequence"/>
</dbReference>
<sequence length="79" mass="9209">MLTGRKFHILTDHKSLCEVFTNTSDKYSPREICYLDYISHFNTEILHIKGANNEVADALSRKDLSPSPQMNTKLRQRLR</sequence>
<dbReference type="AlphaFoldDB" id="A0A448X3D1"/>
<protein>
    <recommendedName>
        <fullName evidence="4">Reverse transcriptase RNase H-like domain-containing protein</fullName>
    </recommendedName>
</protein>
<accession>A0A448X3D1</accession>
<dbReference type="EMBL" id="CAAALY010082376">
    <property type="protein sequence ID" value="VEL26744.1"/>
    <property type="molecule type" value="Genomic_DNA"/>
</dbReference>
<reference evidence="2" key="1">
    <citation type="submission" date="2018-11" db="EMBL/GenBank/DDBJ databases">
        <authorList>
            <consortium name="Pathogen Informatics"/>
        </authorList>
    </citation>
    <scope>NUCLEOTIDE SEQUENCE</scope>
</reference>
<name>A0A448X3D1_9PLAT</name>
<keyword evidence="3" id="KW-1185">Reference proteome</keyword>
<evidence type="ECO:0000313" key="3">
    <source>
        <dbReference type="Proteomes" id="UP000784294"/>
    </source>
</evidence>
<dbReference type="OrthoDB" id="6279772at2759"/>
<evidence type="ECO:0008006" key="4">
    <source>
        <dbReference type="Google" id="ProtNLM"/>
    </source>
</evidence>
<evidence type="ECO:0000313" key="2">
    <source>
        <dbReference type="EMBL" id="VEL26744.1"/>
    </source>
</evidence>
<feature type="region of interest" description="Disordered" evidence="1">
    <location>
        <begin position="59"/>
        <end position="79"/>
    </location>
</feature>